<dbReference type="InterPro" id="IPR003439">
    <property type="entry name" value="ABC_transporter-like_ATP-bd"/>
</dbReference>
<dbReference type="AlphaFoldDB" id="A0A1B2EHT0"/>
<dbReference type="PROSITE" id="PS50893">
    <property type="entry name" value="ABC_TRANSPORTER_2"/>
    <property type="match status" value="1"/>
</dbReference>
<evidence type="ECO:0000256" key="6">
    <source>
        <dbReference type="ARBA" id="ARBA00022989"/>
    </source>
</evidence>
<dbReference type="PANTHER" id="PTHR24221">
    <property type="entry name" value="ATP-BINDING CASSETTE SUB-FAMILY B"/>
    <property type="match status" value="1"/>
</dbReference>
<evidence type="ECO:0000256" key="1">
    <source>
        <dbReference type="ARBA" id="ARBA00004651"/>
    </source>
</evidence>
<name>A0A1B2EHT0_9HYPH</name>
<evidence type="ECO:0000256" key="3">
    <source>
        <dbReference type="ARBA" id="ARBA00022692"/>
    </source>
</evidence>
<dbReference type="GO" id="GO:0005524">
    <property type="term" value="F:ATP binding"/>
    <property type="evidence" value="ECO:0007669"/>
    <property type="project" value="UniProtKB-KW"/>
</dbReference>
<dbReference type="PROSITE" id="PS50929">
    <property type="entry name" value="ABC_TM1F"/>
    <property type="match status" value="1"/>
</dbReference>
<feature type="domain" description="ABC transmembrane type-1" evidence="10">
    <location>
        <begin position="24"/>
        <end position="297"/>
    </location>
</feature>
<dbReference type="EMBL" id="CP016616">
    <property type="protein sequence ID" value="ANY79528.1"/>
    <property type="molecule type" value="Genomic_DNA"/>
</dbReference>
<dbReference type="InterPro" id="IPR010128">
    <property type="entry name" value="ATPase_T1SS_PrtD-like"/>
</dbReference>
<protein>
    <recommendedName>
        <fullName evidence="12">Protease/lipase ABC transporter permease/ATP-binding protein</fullName>
    </recommendedName>
</protein>
<feature type="transmembrane region" description="Helical" evidence="8">
    <location>
        <begin position="58"/>
        <end position="75"/>
    </location>
</feature>
<dbReference type="GO" id="GO:0140359">
    <property type="term" value="F:ABC-type transporter activity"/>
    <property type="evidence" value="ECO:0007669"/>
    <property type="project" value="InterPro"/>
</dbReference>
<keyword evidence="3 8" id="KW-0812">Transmembrane</keyword>
<dbReference type="GO" id="GO:0030256">
    <property type="term" value="C:type I protein secretion system complex"/>
    <property type="evidence" value="ECO:0007669"/>
    <property type="project" value="InterPro"/>
</dbReference>
<dbReference type="GO" id="GO:0030253">
    <property type="term" value="P:protein secretion by the type I secretion system"/>
    <property type="evidence" value="ECO:0007669"/>
    <property type="project" value="InterPro"/>
</dbReference>
<dbReference type="SUPFAM" id="SSF52540">
    <property type="entry name" value="P-loop containing nucleoside triphosphate hydrolases"/>
    <property type="match status" value="1"/>
</dbReference>
<dbReference type="PROSITE" id="PS00211">
    <property type="entry name" value="ABC_TRANSPORTER_1"/>
    <property type="match status" value="1"/>
</dbReference>
<dbReference type="SMART" id="SM00382">
    <property type="entry name" value="AAA"/>
    <property type="match status" value="1"/>
</dbReference>
<dbReference type="Pfam" id="PF00664">
    <property type="entry name" value="ABC_membrane"/>
    <property type="match status" value="1"/>
</dbReference>
<keyword evidence="6 8" id="KW-1133">Transmembrane helix</keyword>
<dbReference type="SUPFAM" id="SSF90123">
    <property type="entry name" value="ABC transporter transmembrane region"/>
    <property type="match status" value="1"/>
</dbReference>
<dbReference type="OrthoDB" id="9808328at2"/>
<feature type="transmembrane region" description="Helical" evidence="8">
    <location>
        <begin position="21"/>
        <end position="46"/>
    </location>
</feature>
<dbReference type="InterPro" id="IPR027417">
    <property type="entry name" value="P-loop_NTPase"/>
</dbReference>
<dbReference type="InterPro" id="IPR039421">
    <property type="entry name" value="Type_1_exporter"/>
</dbReference>
<keyword evidence="7 8" id="KW-0472">Membrane</keyword>
<dbReference type="Gene3D" id="1.20.1560.10">
    <property type="entry name" value="ABC transporter type 1, transmembrane domain"/>
    <property type="match status" value="1"/>
</dbReference>
<dbReference type="PANTHER" id="PTHR24221:SF248">
    <property type="entry name" value="ABC TRANSPORTER TRANSMEMBRANE REGION"/>
    <property type="match status" value="1"/>
</dbReference>
<comment type="subcellular location">
    <subcellularLocation>
        <location evidence="1">Cell membrane</location>
        <topology evidence="1">Multi-pass membrane protein</topology>
    </subcellularLocation>
</comment>
<keyword evidence="5" id="KW-0067">ATP-binding</keyword>
<dbReference type="GO" id="GO:0034040">
    <property type="term" value="F:ATPase-coupled lipid transmembrane transporter activity"/>
    <property type="evidence" value="ECO:0007669"/>
    <property type="project" value="TreeGrafter"/>
</dbReference>
<evidence type="ECO:0000256" key="5">
    <source>
        <dbReference type="ARBA" id="ARBA00022840"/>
    </source>
</evidence>
<dbReference type="KEGG" id="moc:BB934_15930"/>
<dbReference type="NCBIfam" id="TIGR01842">
    <property type="entry name" value="type_I_sec_PrtD"/>
    <property type="match status" value="1"/>
</dbReference>
<evidence type="ECO:0000259" key="10">
    <source>
        <dbReference type="PROSITE" id="PS50929"/>
    </source>
</evidence>
<dbReference type="InterPro" id="IPR011527">
    <property type="entry name" value="ABC1_TM_dom"/>
</dbReference>
<proteinExistence type="inferred from homology"/>
<gene>
    <name evidence="11" type="ORF">BB934_15930</name>
</gene>
<dbReference type="InterPro" id="IPR017871">
    <property type="entry name" value="ABC_transporter-like_CS"/>
</dbReference>
<dbReference type="Gene3D" id="3.40.50.300">
    <property type="entry name" value="P-loop containing nucleotide triphosphate hydrolases"/>
    <property type="match status" value="1"/>
</dbReference>
<feature type="transmembrane region" description="Helical" evidence="8">
    <location>
        <begin position="133"/>
        <end position="152"/>
    </location>
</feature>
<evidence type="ECO:0000256" key="7">
    <source>
        <dbReference type="ARBA" id="ARBA00023136"/>
    </source>
</evidence>
<accession>A0A1B2EHT0</accession>
<feature type="transmembrane region" description="Helical" evidence="8">
    <location>
        <begin position="158"/>
        <end position="177"/>
    </location>
</feature>
<sequence length="574" mass="61219">MSKKTGETIVAEALRQCRAHFIYAIGFNAFINILLLAFPLFMIQVYDRVLTSRSIETLIALTIGLIIALVFKAVFQWARGALFVQAAIRMDRLLADRVLMALIERGAGGTSATGSQALRDLDNFRQFATGKGALAAIDAPWAVLFSGVLLLLDLQVGLVALFCTALMGAATIANSIVTKRALAETSQFTTQSYGFADANLRASEAIVAMGMVGAVINKWRGMRNPALDVQVKTSQTGVLFNAVLSSARMLIQAVIMIAGVIEVLYSDAPTGMLFAAIIVSGFAMRPIDQLVAAWDDYVPARQALKRIETLLSDDARSHNGTALPKPQGHLTCFNLFYVPPGREQPILSNVNLAIRPGESLGLIGLNGSGKTTLARLLVGNLKPTRGNIRLDGADLWASSRDDIGRHIGYLPQNISILSGTVAENIGRYGMLNDEAIVDAAKAAGVHDVILRLPKGYDTDIGDSGHPLSGGQRQLIALARAIAGSPSLVVLDEPNSNLDGQAEEALVACIAGLKERGISCVLITHRPTLVRDLDHAVILKEGQVVSAGATENVFKRLGRPVVIKNASNSEQGVAQ</sequence>
<dbReference type="RefSeq" id="WP_099510542.1">
    <property type="nucleotide sequence ID" value="NZ_CP016616.1"/>
</dbReference>
<evidence type="ECO:0000256" key="4">
    <source>
        <dbReference type="ARBA" id="ARBA00022741"/>
    </source>
</evidence>
<evidence type="ECO:0000256" key="8">
    <source>
        <dbReference type="SAM" id="Phobius"/>
    </source>
</evidence>
<evidence type="ECO:0008006" key="12">
    <source>
        <dbReference type="Google" id="ProtNLM"/>
    </source>
</evidence>
<dbReference type="Pfam" id="PF00005">
    <property type="entry name" value="ABC_tran"/>
    <property type="match status" value="1"/>
</dbReference>
<organism evidence="11">
    <name type="scientific">Microvirga ossetica</name>
    <dbReference type="NCBI Taxonomy" id="1882682"/>
    <lineage>
        <taxon>Bacteria</taxon>
        <taxon>Pseudomonadati</taxon>
        <taxon>Pseudomonadota</taxon>
        <taxon>Alphaproteobacteria</taxon>
        <taxon>Hyphomicrobiales</taxon>
        <taxon>Methylobacteriaceae</taxon>
        <taxon>Microvirga</taxon>
    </lineage>
</organism>
<evidence type="ECO:0000259" key="9">
    <source>
        <dbReference type="PROSITE" id="PS50893"/>
    </source>
</evidence>
<evidence type="ECO:0000313" key="11">
    <source>
        <dbReference type="EMBL" id="ANY79528.1"/>
    </source>
</evidence>
<dbReference type="GO" id="GO:0005886">
    <property type="term" value="C:plasma membrane"/>
    <property type="evidence" value="ECO:0007669"/>
    <property type="project" value="UniProtKB-SubCell"/>
</dbReference>
<dbReference type="InterPro" id="IPR003593">
    <property type="entry name" value="AAA+_ATPase"/>
</dbReference>
<dbReference type="InterPro" id="IPR036640">
    <property type="entry name" value="ABC1_TM_sf"/>
</dbReference>
<reference evidence="11" key="1">
    <citation type="submission" date="2016-07" db="EMBL/GenBank/DDBJ databases">
        <title>Microvirga ossetica sp. nov. a new species of rhizobia isolated from root nodules of the legume species Vicia alpestris Steven originated from North Ossetia region in the Caucasus.</title>
        <authorList>
            <person name="Safronova V.I."/>
            <person name="Kuznetsova I.G."/>
            <person name="Sazanova A.L."/>
            <person name="Belimov A."/>
            <person name="Andronov E."/>
            <person name="Osledkin Y.S."/>
            <person name="Onishchuk O.P."/>
            <person name="Kurchak O.N."/>
            <person name="Shaposhnikov A.I."/>
            <person name="Willems A."/>
            <person name="Tikhonovich I.A."/>
        </authorList>
    </citation>
    <scope>NUCLEOTIDE SEQUENCE [LARGE SCALE GENOMIC DNA]</scope>
    <source>
        <strain evidence="11">V5/3M</strain>
    </source>
</reference>
<comment type="similarity">
    <text evidence="2">Belongs to the ABC transporter superfamily.</text>
</comment>
<dbReference type="GO" id="GO:0016887">
    <property type="term" value="F:ATP hydrolysis activity"/>
    <property type="evidence" value="ECO:0007669"/>
    <property type="project" value="InterPro"/>
</dbReference>
<feature type="domain" description="ABC transporter" evidence="9">
    <location>
        <begin position="330"/>
        <end position="565"/>
    </location>
</feature>
<keyword evidence="4" id="KW-0547">Nucleotide-binding</keyword>
<evidence type="ECO:0000256" key="2">
    <source>
        <dbReference type="ARBA" id="ARBA00005417"/>
    </source>
</evidence>